<evidence type="ECO:0000256" key="1">
    <source>
        <dbReference type="ARBA" id="ARBA00006226"/>
    </source>
</evidence>
<keyword evidence="5" id="KW-1185">Reference proteome</keyword>
<dbReference type="InterPro" id="IPR028344">
    <property type="entry name" value="ParE1/4"/>
</dbReference>
<proteinExistence type="inferred from homology"/>
<comment type="caution">
    <text evidence="4">The sequence shown here is derived from an EMBL/GenBank/DDBJ whole genome shotgun (WGS) entry which is preliminary data.</text>
</comment>
<dbReference type="InterPro" id="IPR007712">
    <property type="entry name" value="RelE/ParE_toxin"/>
</dbReference>
<organism evidence="4 5">
    <name type="scientific">Phyllobacterium leguminum</name>
    <dbReference type="NCBI Taxonomy" id="314237"/>
    <lineage>
        <taxon>Bacteria</taxon>
        <taxon>Pseudomonadati</taxon>
        <taxon>Pseudomonadota</taxon>
        <taxon>Alphaproteobacteria</taxon>
        <taxon>Hyphomicrobiales</taxon>
        <taxon>Phyllobacteriaceae</taxon>
        <taxon>Phyllobacterium</taxon>
    </lineage>
</organism>
<protein>
    <recommendedName>
        <fullName evidence="3">Toxin</fullName>
    </recommendedName>
</protein>
<dbReference type="Proteomes" id="UP000247454">
    <property type="component" value="Unassembled WGS sequence"/>
</dbReference>
<sequence length="98" mass="11773">MGFRLSREAVEDISHIIEQGMILFGQVQAERYYDELFAIFDLLAANPHMARARFELSPPLRVHPHKAHLIFYRIENDDHILILGVRHEHEDWQREYRH</sequence>
<name>A0A318T1S7_9HYPH</name>
<keyword evidence="2" id="KW-1277">Toxin-antitoxin system</keyword>
<dbReference type="PIRSF" id="PIRSF029218">
    <property type="entry name" value="ParE"/>
    <property type="match status" value="1"/>
</dbReference>
<evidence type="ECO:0000313" key="4">
    <source>
        <dbReference type="EMBL" id="PYE86559.1"/>
    </source>
</evidence>
<dbReference type="OrthoDB" id="5457915at2"/>
<comment type="similarity">
    <text evidence="1 3">Belongs to the RelE toxin family.</text>
</comment>
<evidence type="ECO:0000256" key="3">
    <source>
        <dbReference type="PIRNR" id="PIRNR029218"/>
    </source>
</evidence>
<dbReference type="InterPro" id="IPR035093">
    <property type="entry name" value="RelE/ParE_toxin_dom_sf"/>
</dbReference>
<dbReference type="Gene3D" id="3.30.2310.20">
    <property type="entry name" value="RelE-like"/>
    <property type="match status" value="1"/>
</dbReference>
<dbReference type="AlphaFoldDB" id="A0A318T1S7"/>
<gene>
    <name evidence="4" type="ORF">C7477_12351</name>
</gene>
<reference evidence="4 5" key="1">
    <citation type="submission" date="2018-06" db="EMBL/GenBank/DDBJ databases">
        <title>Genomic Encyclopedia of Type Strains, Phase III (KMG-III): the genomes of soil and plant-associated and newly described type strains.</title>
        <authorList>
            <person name="Whitman W."/>
        </authorList>
    </citation>
    <scope>NUCLEOTIDE SEQUENCE [LARGE SCALE GENOMIC DNA]</scope>
    <source>
        <strain evidence="4 5">ORS 1419</strain>
    </source>
</reference>
<dbReference type="EMBL" id="QJTF01000023">
    <property type="protein sequence ID" value="PYE86559.1"/>
    <property type="molecule type" value="Genomic_DNA"/>
</dbReference>
<evidence type="ECO:0000313" key="5">
    <source>
        <dbReference type="Proteomes" id="UP000247454"/>
    </source>
</evidence>
<accession>A0A318T1S7</accession>
<dbReference type="Pfam" id="PF05016">
    <property type="entry name" value="ParE_toxin"/>
    <property type="match status" value="1"/>
</dbReference>
<evidence type="ECO:0000256" key="2">
    <source>
        <dbReference type="ARBA" id="ARBA00022649"/>
    </source>
</evidence>
<dbReference type="PANTHER" id="PTHR33755:SF9">
    <property type="entry name" value="TOXIN PARE1"/>
    <property type="match status" value="1"/>
</dbReference>
<dbReference type="PANTHER" id="PTHR33755">
    <property type="entry name" value="TOXIN PARE1-RELATED"/>
    <property type="match status" value="1"/>
</dbReference>
<dbReference type="InterPro" id="IPR051803">
    <property type="entry name" value="TA_system_RelE-like_toxin"/>
</dbReference>
<dbReference type="RefSeq" id="WP_110753955.1">
    <property type="nucleotide sequence ID" value="NZ_QJTF01000023.1"/>
</dbReference>